<dbReference type="Proteomes" id="UP000230580">
    <property type="component" value="Unassembled WGS sequence"/>
</dbReference>
<organism evidence="1 2">
    <name type="scientific">Candidatus Roizmanbacteria bacterium CG_4_9_14_0_2_um_filter_35_15</name>
    <dbReference type="NCBI Taxonomy" id="1974836"/>
    <lineage>
        <taxon>Bacteria</taxon>
        <taxon>Candidatus Roizmaniibacteriota</taxon>
    </lineage>
</organism>
<feature type="non-terminal residue" evidence="1">
    <location>
        <position position="177"/>
    </location>
</feature>
<sequence>MSESFRRKEQEKHYWVPFREADIISSQRAEFGQVSWNPVFIPYGKQIQIDVAGVNRWLKSLNIAFPIEIKPYRPRNEDFQVSSMEVSKNGEAAISFSGFKSKLPKPKLALFIGDWETNTQAILINFSGIADYIKSQKTGISDKDFNSQYGRMVDIALKSQAIKLIIFNYLTTMKENP</sequence>
<proteinExistence type="predicted"/>
<evidence type="ECO:0000313" key="1">
    <source>
        <dbReference type="EMBL" id="PJC33592.1"/>
    </source>
</evidence>
<protein>
    <submittedName>
        <fullName evidence="1">Uncharacterized protein</fullName>
    </submittedName>
</protein>
<evidence type="ECO:0000313" key="2">
    <source>
        <dbReference type="Proteomes" id="UP000230580"/>
    </source>
</evidence>
<dbReference type="AlphaFoldDB" id="A0A2M8F2S2"/>
<reference evidence="2" key="1">
    <citation type="submission" date="2017-09" db="EMBL/GenBank/DDBJ databases">
        <title>Depth-based differentiation of microbial function through sediment-hosted aquifers and enrichment of novel symbionts in the deep terrestrial subsurface.</title>
        <authorList>
            <person name="Probst A.J."/>
            <person name="Ladd B."/>
            <person name="Jarett J.K."/>
            <person name="Geller-Mcgrath D.E."/>
            <person name="Sieber C.M.K."/>
            <person name="Emerson J.B."/>
            <person name="Anantharaman K."/>
            <person name="Thomas B.C."/>
            <person name="Malmstrom R."/>
            <person name="Stieglmeier M."/>
            <person name="Klingl A."/>
            <person name="Woyke T."/>
            <person name="Ryan C.M."/>
            <person name="Banfield J.F."/>
        </authorList>
    </citation>
    <scope>NUCLEOTIDE SEQUENCE [LARGE SCALE GENOMIC DNA]</scope>
</reference>
<comment type="caution">
    <text evidence="1">The sequence shown here is derived from an EMBL/GenBank/DDBJ whole genome shotgun (WGS) entry which is preliminary data.</text>
</comment>
<gene>
    <name evidence="1" type="ORF">CO048_02720</name>
</gene>
<name>A0A2M8F2S2_9BACT</name>
<accession>A0A2M8F2S2</accession>
<dbReference type="EMBL" id="PFRZ01000037">
    <property type="protein sequence ID" value="PJC33592.1"/>
    <property type="molecule type" value="Genomic_DNA"/>
</dbReference>